<keyword evidence="3" id="KW-1185">Reference proteome</keyword>
<accession>A0A1M6E5X9</accession>
<dbReference type="Proteomes" id="UP000184292">
    <property type="component" value="Unassembled WGS sequence"/>
</dbReference>
<evidence type="ECO:0000259" key="1">
    <source>
        <dbReference type="PROSITE" id="PS51186"/>
    </source>
</evidence>
<dbReference type="OrthoDB" id="7868597at2"/>
<keyword evidence="2" id="KW-0808">Transferase</keyword>
<proteinExistence type="predicted"/>
<dbReference type="EMBL" id="FQYO01000003">
    <property type="protein sequence ID" value="SHI80803.1"/>
    <property type="molecule type" value="Genomic_DNA"/>
</dbReference>
<dbReference type="PROSITE" id="PS51186">
    <property type="entry name" value="GNAT"/>
    <property type="match status" value="1"/>
</dbReference>
<dbReference type="Gene3D" id="3.40.630.30">
    <property type="match status" value="1"/>
</dbReference>
<feature type="domain" description="N-acetyltransferase" evidence="1">
    <location>
        <begin position="7"/>
        <end position="162"/>
    </location>
</feature>
<gene>
    <name evidence="2" type="ORF">SAMN05444417_1819</name>
</gene>
<dbReference type="SUPFAM" id="SSF55729">
    <property type="entry name" value="Acyl-CoA N-acyltransferases (Nat)"/>
    <property type="match status" value="1"/>
</dbReference>
<dbReference type="RefSeq" id="WP_073328776.1">
    <property type="nucleotide sequence ID" value="NZ_FQYO01000003.1"/>
</dbReference>
<dbReference type="InterPro" id="IPR000182">
    <property type="entry name" value="GNAT_dom"/>
</dbReference>
<dbReference type="CDD" id="cd04301">
    <property type="entry name" value="NAT_SF"/>
    <property type="match status" value="1"/>
</dbReference>
<evidence type="ECO:0000313" key="3">
    <source>
        <dbReference type="Proteomes" id="UP000184292"/>
    </source>
</evidence>
<reference evidence="2 3" key="1">
    <citation type="submission" date="2016-11" db="EMBL/GenBank/DDBJ databases">
        <authorList>
            <person name="Jaros S."/>
            <person name="Januszkiewicz K."/>
            <person name="Wedrychowicz H."/>
        </authorList>
    </citation>
    <scope>NUCLEOTIDE SEQUENCE [LARGE SCALE GENOMIC DNA]</scope>
    <source>
        <strain evidence="2 3">DSM 100565</strain>
    </source>
</reference>
<dbReference type="Pfam" id="PF00583">
    <property type="entry name" value="Acetyltransf_1"/>
    <property type="match status" value="1"/>
</dbReference>
<protein>
    <submittedName>
        <fullName evidence="2">Acetyltransferase (GNAT) family protein</fullName>
    </submittedName>
</protein>
<organism evidence="2 3">
    <name type="scientific">Wenxinia saemankumensis</name>
    <dbReference type="NCBI Taxonomy" id="1447782"/>
    <lineage>
        <taxon>Bacteria</taxon>
        <taxon>Pseudomonadati</taxon>
        <taxon>Pseudomonadota</taxon>
        <taxon>Alphaproteobacteria</taxon>
        <taxon>Rhodobacterales</taxon>
        <taxon>Roseobacteraceae</taxon>
        <taxon>Wenxinia</taxon>
    </lineage>
</organism>
<dbReference type="AlphaFoldDB" id="A0A1M6E5X9"/>
<dbReference type="InterPro" id="IPR016181">
    <property type="entry name" value="Acyl_CoA_acyltransferase"/>
</dbReference>
<dbReference type="GO" id="GO:0016747">
    <property type="term" value="F:acyltransferase activity, transferring groups other than amino-acyl groups"/>
    <property type="evidence" value="ECO:0007669"/>
    <property type="project" value="InterPro"/>
</dbReference>
<sequence>MSAVPESALRICRLADAPHSVDEVERLITETWPDWYGGAEQGGGRGVARDDLALRMARTGVPLGFVALLDGRAIGTVALGLNGHGAEPAEGPWINGLCVAPDRRGAGIGAALVAAAEAELCRQGYPRAYATAREARTLFLRRGWRCLRVLEDGWHVLARDYDRPDGPALTVVPGGA</sequence>
<name>A0A1M6E5X9_9RHOB</name>
<dbReference type="STRING" id="1447782.SAMN05444417_1819"/>
<evidence type="ECO:0000313" key="2">
    <source>
        <dbReference type="EMBL" id="SHI80803.1"/>
    </source>
</evidence>